<dbReference type="AlphaFoldDB" id="A0A067LL69"/>
<dbReference type="InterPro" id="IPR008183">
    <property type="entry name" value="Aldose_1/G6P_1-epimerase"/>
</dbReference>
<dbReference type="InterPro" id="IPR011013">
    <property type="entry name" value="Gal_mutarotase_sf_dom"/>
</dbReference>
<proteinExistence type="predicted"/>
<accession>A0A067LL69</accession>
<dbReference type="GO" id="GO:0006006">
    <property type="term" value="P:glucose metabolic process"/>
    <property type="evidence" value="ECO:0007669"/>
    <property type="project" value="TreeGrafter"/>
</dbReference>
<dbReference type="GO" id="GO:0030246">
    <property type="term" value="F:carbohydrate binding"/>
    <property type="evidence" value="ECO:0007669"/>
    <property type="project" value="InterPro"/>
</dbReference>
<protein>
    <recommendedName>
        <fullName evidence="3">Aldose 1-epimerase</fullName>
    </recommendedName>
</protein>
<reference evidence="1 2" key="1">
    <citation type="journal article" date="2014" name="PLoS ONE">
        <title>Global Analysis of Gene Expression Profiles in Physic Nut (Jatropha curcas L.) Seedlings Exposed to Salt Stress.</title>
        <authorList>
            <person name="Zhang L."/>
            <person name="Zhang C."/>
            <person name="Wu P."/>
            <person name="Chen Y."/>
            <person name="Li M."/>
            <person name="Jiang H."/>
            <person name="Wu G."/>
        </authorList>
    </citation>
    <scope>NUCLEOTIDE SEQUENCE [LARGE SCALE GENOMIC DNA]</scope>
    <source>
        <strain evidence="2">cv. GZQX0401</strain>
        <tissue evidence="1">Young leaves</tissue>
    </source>
</reference>
<dbReference type="PANTHER" id="PTHR10091">
    <property type="entry name" value="ALDOSE-1-EPIMERASE"/>
    <property type="match status" value="1"/>
</dbReference>
<dbReference type="InterPro" id="IPR014718">
    <property type="entry name" value="GH-type_carb-bd"/>
</dbReference>
<dbReference type="GO" id="GO:0004034">
    <property type="term" value="F:aldose 1-epimerase activity"/>
    <property type="evidence" value="ECO:0007669"/>
    <property type="project" value="TreeGrafter"/>
</dbReference>
<dbReference type="GO" id="GO:0033499">
    <property type="term" value="P:galactose catabolic process via UDP-galactose, Leloir pathway"/>
    <property type="evidence" value="ECO:0007669"/>
    <property type="project" value="TreeGrafter"/>
</dbReference>
<evidence type="ECO:0000313" key="1">
    <source>
        <dbReference type="EMBL" id="KDP45490.1"/>
    </source>
</evidence>
<dbReference type="SUPFAM" id="SSF74650">
    <property type="entry name" value="Galactose mutarotase-like"/>
    <property type="match status" value="1"/>
</dbReference>
<sequence length="215" mass="24274">MALPLPFPLYITALTETKGFPGAIPATVSYSIIADNQFSMIMKAKSQDKKATPWRYLKLETPIKGQFYTVVDTELIPTVQTLSARGTAYDFTEEYCELKPVGKRITLLPNEYDINYVIDGYTDAKTPMRMVANLQDEKTGIRMDLNSNAPGLQFYTANKLNDVKGKGGAVYKKHAGLCLETQWYPDFPNHPAFPQSIVEGGKVYRHEMMFNFTYV</sequence>
<dbReference type="PANTHER" id="PTHR10091:SF44">
    <property type="entry name" value="ALDOSE 1-EPIMERASE"/>
    <property type="match status" value="1"/>
</dbReference>
<gene>
    <name evidence="1" type="ORF">JCGZ_09739</name>
</gene>
<dbReference type="Gene3D" id="2.70.98.10">
    <property type="match status" value="1"/>
</dbReference>
<dbReference type="Pfam" id="PF01263">
    <property type="entry name" value="Aldose_epim"/>
    <property type="match status" value="1"/>
</dbReference>
<keyword evidence="2" id="KW-1185">Reference proteome</keyword>
<dbReference type="OrthoDB" id="274691at2759"/>
<evidence type="ECO:0000313" key="2">
    <source>
        <dbReference type="Proteomes" id="UP000027138"/>
    </source>
</evidence>
<dbReference type="STRING" id="180498.A0A067LL69"/>
<evidence type="ECO:0008006" key="3">
    <source>
        <dbReference type="Google" id="ProtNLM"/>
    </source>
</evidence>
<dbReference type="EMBL" id="KK914232">
    <property type="protein sequence ID" value="KDP45490.1"/>
    <property type="molecule type" value="Genomic_DNA"/>
</dbReference>
<name>A0A067LL69_JATCU</name>
<organism evidence="1 2">
    <name type="scientific">Jatropha curcas</name>
    <name type="common">Barbados nut</name>
    <dbReference type="NCBI Taxonomy" id="180498"/>
    <lineage>
        <taxon>Eukaryota</taxon>
        <taxon>Viridiplantae</taxon>
        <taxon>Streptophyta</taxon>
        <taxon>Embryophyta</taxon>
        <taxon>Tracheophyta</taxon>
        <taxon>Spermatophyta</taxon>
        <taxon>Magnoliopsida</taxon>
        <taxon>eudicotyledons</taxon>
        <taxon>Gunneridae</taxon>
        <taxon>Pentapetalae</taxon>
        <taxon>rosids</taxon>
        <taxon>fabids</taxon>
        <taxon>Malpighiales</taxon>
        <taxon>Euphorbiaceae</taxon>
        <taxon>Crotonoideae</taxon>
        <taxon>Jatropheae</taxon>
        <taxon>Jatropha</taxon>
    </lineage>
</organism>
<dbReference type="Proteomes" id="UP000027138">
    <property type="component" value="Unassembled WGS sequence"/>
</dbReference>